<dbReference type="InterPro" id="IPR005828">
    <property type="entry name" value="MFS_sugar_transport-like"/>
</dbReference>
<evidence type="ECO:0000256" key="2">
    <source>
        <dbReference type="ARBA" id="ARBA00010992"/>
    </source>
</evidence>
<dbReference type="AlphaFoldDB" id="A0A1L9SWK5"/>
<feature type="transmembrane region" description="Helical" evidence="8">
    <location>
        <begin position="118"/>
        <end position="142"/>
    </location>
</feature>
<dbReference type="PRINTS" id="PR00171">
    <property type="entry name" value="SUGRTRNSPORT"/>
</dbReference>
<dbReference type="PROSITE" id="PS00217">
    <property type="entry name" value="SUGAR_TRANSPORT_2"/>
    <property type="match status" value="1"/>
</dbReference>
<keyword evidence="6 8" id="KW-0472">Membrane</keyword>
<name>A0A1L9SWK5_9EURO</name>
<dbReference type="EMBL" id="KV878336">
    <property type="protein sequence ID" value="OJJ51544.1"/>
    <property type="molecule type" value="Genomic_DNA"/>
</dbReference>
<comment type="subcellular location">
    <subcellularLocation>
        <location evidence="1">Membrane</location>
        <topology evidence="1">Multi-pass membrane protein</topology>
    </subcellularLocation>
</comment>
<sequence>MPGSHMKFGDHKWVYIFGMISALGALVFGYDNTYYSGILDMQEYKNHYGNHYDSDGKKALATSFTSLTTSSIYIGDLLGALLAAPVNERWGRKKTFLLAACCVMAGGLAQVADTHYEAVIVIGRILIGLGIGQFTVTSLLYIGEIAPVSIRGPVLLMYQFLQSISQLVASGITQGTEGVKSTLSYKLPMGGLLILPLIILLFLPFVPESPVWYVRKGRREAAAKSLARIHQNKDGYDPTDDLNVLEAANRFEEEQQQASSWSALLFDPVERRKLIWSSGGMFAQQICGIIFFYNYGVVFAADIGMSDPYLVTLITNILQVFAVAASVLTGNKIRRRTNLLVTTLTIQVAFLVIGGIGTQGTISQGSKYVIVVFSYVVIVAYNFGLGPLTYMTGREYAVGVNQNKIMSVSVVVLYFSVWAVSFTAPYLYTTAGLGPMLGFVYAGTSFFSLAWVWFCVAETKDRTRVEIAQFFTDGIPARKWRTHVFTDLPGYVATDKAGLEAEDIQIEDVKA</sequence>
<dbReference type="Proteomes" id="UP000184188">
    <property type="component" value="Unassembled WGS sequence"/>
</dbReference>
<keyword evidence="11" id="KW-1185">Reference proteome</keyword>
<organism evidence="10 11">
    <name type="scientific">Penicilliopsis zonata CBS 506.65</name>
    <dbReference type="NCBI Taxonomy" id="1073090"/>
    <lineage>
        <taxon>Eukaryota</taxon>
        <taxon>Fungi</taxon>
        <taxon>Dikarya</taxon>
        <taxon>Ascomycota</taxon>
        <taxon>Pezizomycotina</taxon>
        <taxon>Eurotiomycetes</taxon>
        <taxon>Eurotiomycetidae</taxon>
        <taxon>Eurotiales</taxon>
        <taxon>Aspergillaceae</taxon>
        <taxon>Penicilliopsis</taxon>
    </lineage>
</organism>
<dbReference type="PANTHER" id="PTHR48022">
    <property type="entry name" value="PLASTIDIC GLUCOSE TRANSPORTER 4"/>
    <property type="match status" value="1"/>
</dbReference>
<evidence type="ECO:0000256" key="1">
    <source>
        <dbReference type="ARBA" id="ARBA00004141"/>
    </source>
</evidence>
<keyword evidence="4 8" id="KW-0812">Transmembrane</keyword>
<evidence type="ECO:0000256" key="6">
    <source>
        <dbReference type="ARBA" id="ARBA00023136"/>
    </source>
</evidence>
<dbReference type="SUPFAM" id="SSF103473">
    <property type="entry name" value="MFS general substrate transporter"/>
    <property type="match status" value="1"/>
</dbReference>
<evidence type="ECO:0000256" key="3">
    <source>
        <dbReference type="ARBA" id="ARBA00022448"/>
    </source>
</evidence>
<feature type="transmembrane region" description="Helical" evidence="8">
    <location>
        <begin position="192"/>
        <end position="214"/>
    </location>
</feature>
<feature type="transmembrane region" description="Helical" evidence="8">
    <location>
        <begin position="340"/>
        <end position="362"/>
    </location>
</feature>
<dbReference type="PROSITE" id="PS50850">
    <property type="entry name" value="MFS"/>
    <property type="match status" value="1"/>
</dbReference>
<evidence type="ECO:0000256" key="5">
    <source>
        <dbReference type="ARBA" id="ARBA00022989"/>
    </source>
</evidence>
<dbReference type="RefSeq" id="XP_022586054.1">
    <property type="nucleotide sequence ID" value="XM_022724476.1"/>
</dbReference>
<dbReference type="Gene3D" id="1.20.1250.20">
    <property type="entry name" value="MFS general substrate transporter like domains"/>
    <property type="match status" value="1"/>
</dbReference>
<dbReference type="InterPro" id="IPR005829">
    <property type="entry name" value="Sugar_transporter_CS"/>
</dbReference>
<dbReference type="NCBIfam" id="TIGR00879">
    <property type="entry name" value="SP"/>
    <property type="match status" value="1"/>
</dbReference>
<dbReference type="Pfam" id="PF00083">
    <property type="entry name" value="Sugar_tr"/>
    <property type="match status" value="1"/>
</dbReference>
<accession>A0A1L9SWK5</accession>
<feature type="transmembrane region" description="Helical" evidence="8">
    <location>
        <begin position="12"/>
        <end position="30"/>
    </location>
</feature>
<dbReference type="InterPro" id="IPR003663">
    <property type="entry name" value="Sugar/inositol_transpt"/>
</dbReference>
<feature type="transmembrane region" description="Helical" evidence="8">
    <location>
        <begin position="434"/>
        <end position="454"/>
    </location>
</feature>
<dbReference type="GO" id="GO:0005351">
    <property type="term" value="F:carbohydrate:proton symporter activity"/>
    <property type="evidence" value="ECO:0007669"/>
    <property type="project" value="TreeGrafter"/>
</dbReference>
<evidence type="ECO:0000259" key="9">
    <source>
        <dbReference type="PROSITE" id="PS50850"/>
    </source>
</evidence>
<dbReference type="OrthoDB" id="6133115at2759"/>
<dbReference type="InterPro" id="IPR020846">
    <property type="entry name" value="MFS_dom"/>
</dbReference>
<evidence type="ECO:0000256" key="4">
    <source>
        <dbReference type="ARBA" id="ARBA00022692"/>
    </source>
</evidence>
<dbReference type="GeneID" id="34610941"/>
<dbReference type="STRING" id="1073090.A0A1L9SWK5"/>
<evidence type="ECO:0000256" key="8">
    <source>
        <dbReference type="SAM" id="Phobius"/>
    </source>
</evidence>
<protein>
    <recommendedName>
        <fullName evidence="9">Major facilitator superfamily (MFS) profile domain-containing protein</fullName>
    </recommendedName>
</protein>
<reference evidence="11" key="1">
    <citation type="journal article" date="2017" name="Genome Biol.">
        <title>Comparative genomics reveals high biological diversity and specific adaptations in the industrially and medically important fungal genus Aspergillus.</title>
        <authorList>
            <person name="de Vries R.P."/>
            <person name="Riley R."/>
            <person name="Wiebenga A."/>
            <person name="Aguilar-Osorio G."/>
            <person name="Amillis S."/>
            <person name="Uchima C.A."/>
            <person name="Anderluh G."/>
            <person name="Asadollahi M."/>
            <person name="Askin M."/>
            <person name="Barry K."/>
            <person name="Battaglia E."/>
            <person name="Bayram O."/>
            <person name="Benocci T."/>
            <person name="Braus-Stromeyer S.A."/>
            <person name="Caldana C."/>
            <person name="Canovas D."/>
            <person name="Cerqueira G.C."/>
            <person name="Chen F."/>
            <person name="Chen W."/>
            <person name="Choi C."/>
            <person name="Clum A."/>
            <person name="Dos Santos R.A."/>
            <person name="Damasio A.R."/>
            <person name="Diallinas G."/>
            <person name="Emri T."/>
            <person name="Fekete E."/>
            <person name="Flipphi M."/>
            <person name="Freyberg S."/>
            <person name="Gallo A."/>
            <person name="Gournas C."/>
            <person name="Habgood R."/>
            <person name="Hainaut M."/>
            <person name="Harispe M.L."/>
            <person name="Henrissat B."/>
            <person name="Hilden K.S."/>
            <person name="Hope R."/>
            <person name="Hossain A."/>
            <person name="Karabika E."/>
            <person name="Karaffa L."/>
            <person name="Karanyi Z."/>
            <person name="Krasevec N."/>
            <person name="Kuo A."/>
            <person name="Kusch H."/>
            <person name="LaButti K."/>
            <person name="Lagendijk E.L."/>
            <person name="Lapidus A."/>
            <person name="Levasseur A."/>
            <person name="Lindquist E."/>
            <person name="Lipzen A."/>
            <person name="Logrieco A.F."/>
            <person name="MacCabe A."/>
            <person name="Maekelae M.R."/>
            <person name="Malavazi I."/>
            <person name="Melin P."/>
            <person name="Meyer V."/>
            <person name="Mielnichuk N."/>
            <person name="Miskei M."/>
            <person name="Molnar A.P."/>
            <person name="Mule G."/>
            <person name="Ngan C.Y."/>
            <person name="Orejas M."/>
            <person name="Orosz E."/>
            <person name="Ouedraogo J.P."/>
            <person name="Overkamp K.M."/>
            <person name="Park H.-S."/>
            <person name="Perrone G."/>
            <person name="Piumi F."/>
            <person name="Punt P.J."/>
            <person name="Ram A.F."/>
            <person name="Ramon A."/>
            <person name="Rauscher S."/>
            <person name="Record E."/>
            <person name="Riano-Pachon D.M."/>
            <person name="Robert V."/>
            <person name="Roehrig J."/>
            <person name="Ruller R."/>
            <person name="Salamov A."/>
            <person name="Salih N.S."/>
            <person name="Samson R.A."/>
            <person name="Sandor E."/>
            <person name="Sanguinetti M."/>
            <person name="Schuetze T."/>
            <person name="Sepcic K."/>
            <person name="Shelest E."/>
            <person name="Sherlock G."/>
            <person name="Sophianopoulou V."/>
            <person name="Squina F.M."/>
            <person name="Sun H."/>
            <person name="Susca A."/>
            <person name="Todd R.B."/>
            <person name="Tsang A."/>
            <person name="Unkles S.E."/>
            <person name="van de Wiele N."/>
            <person name="van Rossen-Uffink D."/>
            <person name="Oliveira J.V."/>
            <person name="Vesth T.C."/>
            <person name="Visser J."/>
            <person name="Yu J.-H."/>
            <person name="Zhou M."/>
            <person name="Andersen M.R."/>
            <person name="Archer D.B."/>
            <person name="Baker S.E."/>
            <person name="Benoit I."/>
            <person name="Brakhage A.A."/>
            <person name="Braus G.H."/>
            <person name="Fischer R."/>
            <person name="Frisvad J.C."/>
            <person name="Goldman G.H."/>
            <person name="Houbraken J."/>
            <person name="Oakley B."/>
            <person name="Pocsi I."/>
            <person name="Scazzocchio C."/>
            <person name="Seiboth B."/>
            <person name="vanKuyk P.A."/>
            <person name="Wortman J."/>
            <person name="Dyer P.S."/>
            <person name="Grigoriev I.V."/>
        </authorList>
    </citation>
    <scope>NUCLEOTIDE SEQUENCE [LARGE SCALE GENOMIC DNA]</scope>
    <source>
        <strain evidence="11">CBS 506.65</strain>
    </source>
</reference>
<feature type="transmembrane region" description="Helical" evidence="8">
    <location>
        <begin position="274"/>
        <end position="296"/>
    </location>
</feature>
<dbReference type="InterPro" id="IPR050360">
    <property type="entry name" value="MFS_Sugar_Transporters"/>
</dbReference>
<evidence type="ECO:0000313" key="11">
    <source>
        <dbReference type="Proteomes" id="UP000184188"/>
    </source>
</evidence>
<evidence type="ECO:0000313" key="10">
    <source>
        <dbReference type="EMBL" id="OJJ51544.1"/>
    </source>
</evidence>
<feature type="transmembrane region" description="Helical" evidence="8">
    <location>
        <begin position="368"/>
        <end position="393"/>
    </location>
</feature>
<dbReference type="FunFam" id="1.20.1250.20:FF:000078">
    <property type="entry name" value="MFS maltose transporter, putative"/>
    <property type="match status" value="1"/>
</dbReference>
<comment type="similarity">
    <text evidence="2 7">Belongs to the major facilitator superfamily. Sugar transporter (TC 2.A.1.1) family.</text>
</comment>
<dbReference type="PANTHER" id="PTHR48022:SF77">
    <property type="entry name" value="MAJOR FACILITATOR SUPERFAMILY (MFS) PROFILE DOMAIN-CONTAINING PROTEIN"/>
    <property type="match status" value="1"/>
</dbReference>
<keyword evidence="5 8" id="KW-1133">Transmembrane helix</keyword>
<feature type="transmembrane region" description="Helical" evidence="8">
    <location>
        <begin position="308"/>
        <end position="328"/>
    </location>
</feature>
<feature type="domain" description="Major facilitator superfamily (MFS) profile" evidence="9">
    <location>
        <begin position="17"/>
        <end position="460"/>
    </location>
</feature>
<gene>
    <name evidence="10" type="ORF">ASPZODRAFT_138629</name>
</gene>
<feature type="transmembrane region" description="Helical" evidence="8">
    <location>
        <begin position="59"/>
        <end position="83"/>
    </location>
</feature>
<evidence type="ECO:0000256" key="7">
    <source>
        <dbReference type="RuleBase" id="RU003346"/>
    </source>
</evidence>
<dbReference type="InterPro" id="IPR036259">
    <property type="entry name" value="MFS_trans_sf"/>
</dbReference>
<proteinExistence type="inferred from homology"/>
<dbReference type="GO" id="GO:0016020">
    <property type="term" value="C:membrane"/>
    <property type="evidence" value="ECO:0007669"/>
    <property type="project" value="UniProtKB-SubCell"/>
</dbReference>
<feature type="transmembrane region" description="Helical" evidence="8">
    <location>
        <begin position="405"/>
        <end position="428"/>
    </location>
</feature>
<dbReference type="VEuPathDB" id="FungiDB:ASPZODRAFT_138629"/>
<keyword evidence="3 7" id="KW-0813">Transport</keyword>